<dbReference type="AlphaFoldDB" id="A0AAU7QCW6"/>
<name>A0AAU7QCW6_9GAMM</name>
<evidence type="ECO:0000313" key="1">
    <source>
        <dbReference type="EMBL" id="XBS70894.1"/>
    </source>
</evidence>
<organism evidence="1">
    <name type="scientific">Acerihabitans sp. KWT182</name>
    <dbReference type="NCBI Taxonomy" id="3157919"/>
    <lineage>
        <taxon>Bacteria</taxon>
        <taxon>Pseudomonadati</taxon>
        <taxon>Pseudomonadota</taxon>
        <taxon>Gammaproteobacteria</taxon>
        <taxon>Enterobacterales</taxon>
        <taxon>Pectobacteriaceae</taxon>
        <taxon>Acerihabitans</taxon>
    </lineage>
</organism>
<proteinExistence type="predicted"/>
<dbReference type="EMBL" id="CP157947">
    <property type="protein sequence ID" value="XBS70894.1"/>
    <property type="molecule type" value="Genomic_DNA"/>
</dbReference>
<accession>A0AAU7QCW6</accession>
<gene>
    <name evidence="1" type="ORF">ABK905_07445</name>
</gene>
<dbReference type="PROSITE" id="PS51257">
    <property type="entry name" value="PROKAR_LIPOPROTEIN"/>
    <property type="match status" value="1"/>
</dbReference>
<protein>
    <recommendedName>
        <fullName evidence="2">Lipoprotein</fullName>
    </recommendedName>
</protein>
<sequence>MEKTTIAALFCVFALTGCARTEPVLNISEPISGHLSADEVRIAILQAGIEREWVMTPAAPGIINGHLSQREHRVDIRISYSPTGYSINYVDSRNLKAKDGLIHRSYNRWIHNLDHDIQLKLATKRIE</sequence>
<evidence type="ECO:0008006" key="2">
    <source>
        <dbReference type="Google" id="ProtNLM"/>
    </source>
</evidence>
<reference evidence="1" key="1">
    <citation type="submission" date="2024-06" db="EMBL/GenBank/DDBJ databases">
        <authorList>
            <person name="Coelho C."/>
            <person name="Bento M."/>
            <person name="Garcia E."/>
            <person name="Camelo A."/>
            <person name="Brandao I."/>
            <person name="Espirito Santo C."/>
            <person name="Trovao J."/>
            <person name="Verissimo A."/>
            <person name="Costa J."/>
            <person name="Tiago I."/>
        </authorList>
    </citation>
    <scope>NUCLEOTIDE SEQUENCE</scope>
    <source>
        <strain evidence="1">KWT182</strain>
    </source>
</reference>